<organism evidence="1 2">
    <name type="scientific">Nocardioides plantarum</name>
    <dbReference type="NCBI Taxonomy" id="29299"/>
    <lineage>
        <taxon>Bacteria</taxon>
        <taxon>Bacillati</taxon>
        <taxon>Actinomycetota</taxon>
        <taxon>Actinomycetes</taxon>
        <taxon>Propionibacteriales</taxon>
        <taxon>Nocardioidaceae</taxon>
        <taxon>Nocardioides</taxon>
    </lineage>
</organism>
<proteinExistence type="predicted"/>
<dbReference type="EMBL" id="JBHMDG010000001">
    <property type="protein sequence ID" value="MFB9311563.1"/>
    <property type="molecule type" value="Genomic_DNA"/>
</dbReference>
<reference evidence="1 2" key="1">
    <citation type="submission" date="2024-09" db="EMBL/GenBank/DDBJ databases">
        <authorList>
            <person name="Sun Q."/>
            <person name="Mori K."/>
        </authorList>
    </citation>
    <scope>NUCLEOTIDE SEQUENCE [LARGE SCALE GENOMIC DNA]</scope>
    <source>
        <strain evidence="1 2">JCM 9626</strain>
    </source>
</reference>
<gene>
    <name evidence="1" type="ORF">ACFFRI_00790</name>
</gene>
<evidence type="ECO:0000313" key="2">
    <source>
        <dbReference type="Proteomes" id="UP001589750"/>
    </source>
</evidence>
<keyword evidence="2" id="KW-1185">Reference proteome</keyword>
<accession>A0ABV5K676</accession>
<dbReference type="RefSeq" id="WP_140008620.1">
    <property type="nucleotide sequence ID" value="NZ_JBHMDG010000001.1"/>
</dbReference>
<name>A0ABV5K676_9ACTN</name>
<dbReference type="Gene3D" id="2.60.40.10">
    <property type="entry name" value="Immunoglobulins"/>
    <property type="match status" value="1"/>
</dbReference>
<sequence length="542" mass="57520">MLLASDNPSRDRLNLTFGTGTGAPLAPGHYDSGDDLEGTHPYIDISGPNGCGETTGSFDVHQVAADLSSLWISYEQSCQGGRSKVFGEVRVNVPQDPGAVVLSSRVDWPVKEVGRSGLTVPVEVVNTSGSAYSTGTPTIRGTDFSIVDNHCGRTLNPGEGCDVLVGFRPTAGGLREGVLRLVLDGRTRAVPLTGRGNDGDMRWQLGSEQGDEVGQGRAYRFGIADDVNAYRWDDIIEAQVGSDWYAQFQSPDGGRLLPGTYAGVGHTTNRPSGVAGLSVSSPYGQCLELTGSFTVHEATYDAGGSLTALRVTFDQTCQGAAGALRGEIAWRATTAEDPNYPVFPPGVRLVPARASYVYGQTMYLTAVTTDAIGQGITVSVIDGSGTPRIVRSGTVGDDGRFRTTIPATRDRQLVATVGDVTSTSVAVPVLSRVTQKVSGPYRREGSYLAIRSPHTHRVTVSGAPSAAYGCFVFERSNRTSTGWSRTGRSQCISSGTAARASYPLPRNLRPGARLRVRTAFLTYYGSPTSSNTTGWTYLHVVK</sequence>
<evidence type="ECO:0000313" key="1">
    <source>
        <dbReference type="EMBL" id="MFB9311563.1"/>
    </source>
</evidence>
<protein>
    <recommendedName>
        <fullName evidence="3">Big-1 domain-containing protein</fullName>
    </recommendedName>
</protein>
<dbReference type="InterPro" id="IPR013783">
    <property type="entry name" value="Ig-like_fold"/>
</dbReference>
<comment type="caution">
    <text evidence="1">The sequence shown here is derived from an EMBL/GenBank/DDBJ whole genome shotgun (WGS) entry which is preliminary data.</text>
</comment>
<evidence type="ECO:0008006" key="3">
    <source>
        <dbReference type="Google" id="ProtNLM"/>
    </source>
</evidence>
<dbReference type="Proteomes" id="UP001589750">
    <property type="component" value="Unassembled WGS sequence"/>
</dbReference>